<gene>
    <name evidence="1" type="ORF">AGERDE_LOCUS7220</name>
</gene>
<sequence length="460" mass="53219">MSTGINEIDANLPWSSATSIDRSDGPLRLPFARPSVSERKFRSHVIEQKINEIKDKMYDKDLARIFENCFPNTLDTTISWMNNSEKRPETFVVTGDIPAMWLRDSTNQVFPYLRFAKIDPNLKRMLLGVIHMQADCILQHPYANAFHPPPDSIPRSDNPWSRVDSTIPETTTNIWEAKWEVDSLAAFLKISYNYWLHTDEKIFINDSNWVNAVKSVLHTIEEQRKSTLEEFKRPAYAFTRETRTSTETLMLDGRGAPVRRIGLVKSQFRPSDDATVFPFFIPGNAMLSVELAHLYELLIDTEHHELAKKAALISQEIREAILTHGIVSHFHFEHDLYKRTRNFVLSEYNKFFFTCYETNENVGPVEGVGGPHIGLGFIWPMSLCVRIITSTDDKEILETLEQLKKTTAGTGLMHESFWWEKPSRFTRSWFAWANSLFGEMILRLAEEKPHLIFSEIQIEQ</sequence>
<dbReference type="InterPro" id="IPR008313">
    <property type="entry name" value="GH125"/>
</dbReference>
<accession>A0A9N9FX64</accession>
<comment type="caution">
    <text evidence="1">The sequence shown here is derived from an EMBL/GenBank/DDBJ whole genome shotgun (WGS) entry which is preliminary data.</text>
</comment>
<dbReference type="AlphaFoldDB" id="A0A9N9FX64"/>
<name>A0A9N9FX64_9GLOM</name>
<evidence type="ECO:0000313" key="1">
    <source>
        <dbReference type="EMBL" id="CAG8562474.1"/>
    </source>
</evidence>
<keyword evidence="2" id="KW-1185">Reference proteome</keyword>
<dbReference type="GO" id="GO:0003824">
    <property type="term" value="F:catalytic activity"/>
    <property type="evidence" value="ECO:0007669"/>
    <property type="project" value="UniProtKB-ARBA"/>
</dbReference>
<protein>
    <submittedName>
        <fullName evidence="1">7297_t:CDS:1</fullName>
    </submittedName>
</protein>
<organism evidence="1 2">
    <name type="scientific">Ambispora gerdemannii</name>
    <dbReference type="NCBI Taxonomy" id="144530"/>
    <lineage>
        <taxon>Eukaryota</taxon>
        <taxon>Fungi</taxon>
        <taxon>Fungi incertae sedis</taxon>
        <taxon>Mucoromycota</taxon>
        <taxon>Glomeromycotina</taxon>
        <taxon>Glomeromycetes</taxon>
        <taxon>Archaeosporales</taxon>
        <taxon>Ambisporaceae</taxon>
        <taxon>Ambispora</taxon>
    </lineage>
</organism>
<dbReference type="Proteomes" id="UP000789831">
    <property type="component" value="Unassembled WGS sequence"/>
</dbReference>
<dbReference type="GO" id="GO:0005975">
    <property type="term" value="P:carbohydrate metabolic process"/>
    <property type="evidence" value="ECO:0007669"/>
    <property type="project" value="InterPro"/>
</dbReference>
<dbReference type="SMART" id="SM01149">
    <property type="entry name" value="DUF1237"/>
    <property type="match status" value="1"/>
</dbReference>
<dbReference type="Gene3D" id="1.50.10.10">
    <property type="match status" value="2"/>
</dbReference>
<dbReference type="OrthoDB" id="7771656at2759"/>
<reference evidence="1" key="1">
    <citation type="submission" date="2021-06" db="EMBL/GenBank/DDBJ databases">
        <authorList>
            <person name="Kallberg Y."/>
            <person name="Tangrot J."/>
            <person name="Rosling A."/>
        </authorList>
    </citation>
    <scope>NUCLEOTIDE SEQUENCE</scope>
    <source>
        <strain evidence="1">MT106</strain>
    </source>
</reference>
<dbReference type="SUPFAM" id="SSF48208">
    <property type="entry name" value="Six-hairpin glycosidases"/>
    <property type="match status" value="1"/>
</dbReference>
<evidence type="ECO:0000313" key="2">
    <source>
        <dbReference type="Proteomes" id="UP000789831"/>
    </source>
</evidence>
<dbReference type="InterPro" id="IPR012341">
    <property type="entry name" value="6hp_glycosidase-like_sf"/>
</dbReference>
<proteinExistence type="predicted"/>
<dbReference type="PANTHER" id="PTHR31047:SF0">
    <property type="entry name" value="MEIOTICALLY UP-REGULATED GENE 157 PROTEIN"/>
    <property type="match status" value="1"/>
</dbReference>
<dbReference type="EMBL" id="CAJVPL010001277">
    <property type="protein sequence ID" value="CAG8562474.1"/>
    <property type="molecule type" value="Genomic_DNA"/>
</dbReference>
<dbReference type="Pfam" id="PF06824">
    <property type="entry name" value="Glyco_hydro_125"/>
    <property type="match status" value="1"/>
</dbReference>
<dbReference type="PANTHER" id="PTHR31047">
    <property type="entry name" value="MEIOTICALLY UP-REGULATED GENE 157 PROTEIN"/>
    <property type="match status" value="1"/>
</dbReference>
<dbReference type="InterPro" id="IPR008928">
    <property type="entry name" value="6-hairpin_glycosidase_sf"/>
</dbReference>
<dbReference type="PIRSF" id="PIRSF028846">
    <property type="entry name" value="UCP028846"/>
    <property type="match status" value="1"/>
</dbReference>